<protein>
    <submittedName>
        <fullName evidence="2">Uncharacterized protein</fullName>
    </submittedName>
</protein>
<feature type="compositionally biased region" description="Basic and acidic residues" evidence="1">
    <location>
        <begin position="147"/>
        <end position="208"/>
    </location>
</feature>
<dbReference type="STRING" id="135208.A0A4Y9ZQ65"/>
<sequence length="543" mass="60079">MFPITNIHVKDDYETSIEFFALRTQIPPLQGCSSGDRAGINDPESREQYLTPVPIRSDKLTRGRASRRRKTDAGQSAERRPASNGTNNSPQARPEPPASVIASVRSELEITRNELSRSQADAVKLAERCRMLDRMLKETTEALRTREKEVDDLKKEKEQLVADHQSRGQSHDRERRLRPETRRQQEMGSMDTRHDPYVNGRGHDDSTQRKRRSYPGRRPKSTPPAPRSSVVVAEENYAPVKDLETFFTKTDSWSGAQVIEAVQDLNTEILQLAAAGTELSTVDKQAKLPKARIAQATKEIASGLGQTFARILATRDHSQDPSLIQFGLQAIIAMHTTRLLSAFCAGLPAGANDLLAQVYYRMHSIEPQATSSRWRALTLNHLRALHPRLEEQTVNDFVDTIARVCADIFALCCCKSADVALTSKEAVKERFGDQARHIAQAASKLGHIVKEETMSTSFEVVLVEQAKTFDPATMSNAYAGYDAAGGAVLCTTELGLRCSTRKTDKVLPLAGGGEAIERTTLLQPKVILESVAQLLDHTSEADA</sequence>
<name>A0A4Y9ZQ65_9AGAM</name>
<evidence type="ECO:0000256" key="1">
    <source>
        <dbReference type="SAM" id="MobiDB-lite"/>
    </source>
</evidence>
<evidence type="ECO:0000313" key="2">
    <source>
        <dbReference type="EMBL" id="TFY76404.1"/>
    </source>
</evidence>
<proteinExistence type="predicted"/>
<dbReference type="AlphaFoldDB" id="A0A4Y9ZQ65"/>
<dbReference type="OrthoDB" id="3173171at2759"/>
<gene>
    <name evidence="2" type="ORF">EWM64_g7607</name>
</gene>
<dbReference type="Proteomes" id="UP000298061">
    <property type="component" value="Unassembled WGS sequence"/>
</dbReference>
<feature type="region of interest" description="Disordered" evidence="1">
    <location>
        <begin position="147"/>
        <end position="230"/>
    </location>
</feature>
<comment type="caution">
    <text evidence="2">The sequence shown here is derived from an EMBL/GenBank/DDBJ whole genome shotgun (WGS) entry which is preliminary data.</text>
</comment>
<dbReference type="EMBL" id="SFCI01001216">
    <property type="protein sequence ID" value="TFY76404.1"/>
    <property type="molecule type" value="Genomic_DNA"/>
</dbReference>
<organism evidence="2 3">
    <name type="scientific">Hericium alpestre</name>
    <dbReference type="NCBI Taxonomy" id="135208"/>
    <lineage>
        <taxon>Eukaryota</taxon>
        <taxon>Fungi</taxon>
        <taxon>Dikarya</taxon>
        <taxon>Basidiomycota</taxon>
        <taxon>Agaricomycotina</taxon>
        <taxon>Agaricomycetes</taxon>
        <taxon>Russulales</taxon>
        <taxon>Hericiaceae</taxon>
        <taxon>Hericium</taxon>
    </lineage>
</organism>
<reference evidence="2 3" key="1">
    <citation type="submission" date="2019-02" db="EMBL/GenBank/DDBJ databases">
        <title>Genome sequencing of the rare red list fungi Hericium alpestre (H. flagellum).</title>
        <authorList>
            <person name="Buettner E."/>
            <person name="Kellner H."/>
        </authorList>
    </citation>
    <scope>NUCLEOTIDE SEQUENCE [LARGE SCALE GENOMIC DNA]</scope>
    <source>
        <strain evidence="2 3">DSM 108284</strain>
    </source>
</reference>
<feature type="compositionally biased region" description="Basic residues" evidence="1">
    <location>
        <begin position="209"/>
        <end position="220"/>
    </location>
</feature>
<feature type="region of interest" description="Disordered" evidence="1">
    <location>
        <begin position="28"/>
        <end position="97"/>
    </location>
</feature>
<keyword evidence="3" id="KW-1185">Reference proteome</keyword>
<accession>A0A4Y9ZQ65</accession>
<evidence type="ECO:0000313" key="3">
    <source>
        <dbReference type="Proteomes" id="UP000298061"/>
    </source>
</evidence>